<dbReference type="Gene3D" id="3.20.20.140">
    <property type="entry name" value="Metal-dependent hydrolases"/>
    <property type="match status" value="1"/>
</dbReference>
<feature type="region of interest" description="Disordered" evidence="3">
    <location>
        <begin position="190"/>
        <end position="211"/>
    </location>
</feature>
<dbReference type="PROSITE" id="PS01137">
    <property type="entry name" value="TATD_1"/>
    <property type="match status" value="1"/>
</dbReference>
<dbReference type="InterPro" id="IPR032466">
    <property type="entry name" value="Metal_Hydrolase"/>
</dbReference>
<evidence type="ECO:0000256" key="2">
    <source>
        <dbReference type="ARBA" id="ARBA00022801"/>
    </source>
</evidence>
<dbReference type="Proteomes" id="UP000812440">
    <property type="component" value="Chromosome 4"/>
</dbReference>
<dbReference type="CDD" id="cd01310">
    <property type="entry name" value="TatD_DNAse"/>
    <property type="match status" value="1"/>
</dbReference>
<feature type="region of interest" description="Disordered" evidence="3">
    <location>
        <begin position="1"/>
        <end position="139"/>
    </location>
</feature>
<feature type="region of interest" description="Disordered" evidence="3">
    <location>
        <begin position="151"/>
        <end position="177"/>
    </location>
</feature>
<dbReference type="Pfam" id="PF01026">
    <property type="entry name" value="TatD_DNase"/>
    <property type="match status" value="1"/>
</dbReference>
<proteinExistence type="inferred from homology"/>
<name>A0A8T2IVT1_9PIPI</name>
<dbReference type="SUPFAM" id="SSF51556">
    <property type="entry name" value="Metallo-dependent hydrolases"/>
    <property type="match status" value="1"/>
</dbReference>
<feature type="compositionally biased region" description="Basic and acidic residues" evidence="3">
    <location>
        <begin position="28"/>
        <end position="46"/>
    </location>
</feature>
<dbReference type="PROSITE" id="PS01090">
    <property type="entry name" value="TATD_2"/>
    <property type="match status" value="1"/>
</dbReference>
<evidence type="ECO:0000256" key="1">
    <source>
        <dbReference type="ARBA" id="ARBA00009275"/>
    </source>
</evidence>
<accession>A0A8T2IVT1</accession>
<dbReference type="PANTHER" id="PTHR46363:SF1">
    <property type="entry name" value="DEOXYRIBONUCLEASE TATDN2-RELATED"/>
    <property type="match status" value="1"/>
</dbReference>
<dbReference type="InterPro" id="IPR001130">
    <property type="entry name" value="TatD-like"/>
</dbReference>
<organism evidence="4 5">
    <name type="scientific">Hymenochirus boettgeri</name>
    <name type="common">Congo dwarf clawed frog</name>
    <dbReference type="NCBI Taxonomy" id="247094"/>
    <lineage>
        <taxon>Eukaryota</taxon>
        <taxon>Metazoa</taxon>
        <taxon>Chordata</taxon>
        <taxon>Craniata</taxon>
        <taxon>Vertebrata</taxon>
        <taxon>Euteleostomi</taxon>
        <taxon>Amphibia</taxon>
        <taxon>Batrachia</taxon>
        <taxon>Anura</taxon>
        <taxon>Pipoidea</taxon>
        <taxon>Pipidae</taxon>
        <taxon>Pipinae</taxon>
        <taxon>Hymenochirus</taxon>
    </lineage>
</organism>
<evidence type="ECO:0000313" key="5">
    <source>
        <dbReference type="Proteomes" id="UP000812440"/>
    </source>
</evidence>
<evidence type="ECO:0000313" key="4">
    <source>
        <dbReference type="EMBL" id="KAG8436052.1"/>
    </source>
</evidence>
<protein>
    <submittedName>
        <fullName evidence="4">Uncharacterized protein</fullName>
    </submittedName>
</protein>
<feature type="compositionally biased region" description="Basic and acidic residues" evidence="3">
    <location>
        <begin position="117"/>
        <end position="127"/>
    </location>
</feature>
<comment type="similarity">
    <text evidence="1">Belongs to the metallo-dependent hydrolases superfamily. TatD-type hydrolase family.</text>
</comment>
<dbReference type="InterPro" id="IPR018228">
    <property type="entry name" value="DNase_TatD-rel_CS"/>
</dbReference>
<gene>
    <name evidence="4" type="ORF">GDO86_007234</name>
</gene>
<reference evidence="4" key="1">
    <citation type="thesis" date="2020" institute="ProQuest LLC" country="789 East Eisenhower Parkway, Ann Arbor, MI, USA">
        <title>Comparative Genomics and Chromosome Evolution.</title>
        <authorList>
            <person name="Mudd A.B."/>
        </authorList>
    </citation>
    <scope>NUCLEOTIDE SEQUENCE</scope>
    <source>
        <strain evidence="4">Female2</strain>
        <tissue evidence="4">Blood</tissue>
    </source>
</reference>
<feature type="compositionally biased region" description="Polar residues" evidence="3">
    <location>
        <begin position="190"/>
        <end position="202"/>
    </location>
</feature>
<keyword evidence="2" id="KW-0378">Hydrolase</keyword>
<feature type="region of interest" description="Disordered" evidence="3">
    <location>
        <begin position="321"/>
        <end position="348"/>
    </location>
</feature>
<feature type="compositionally biased region" description="Polar residues" evidence="3">
    <location>
        <begin position="56"/>
        <end position="66"/>
    </location>
</feature>
<dbReference type="AlphaFoldDB" id="A0A8T2IVT1"/>
<evidence type="ECO:0000256" key="3">
    <source>
        <dbReference type="SAM" id="MobiDB-lite"/>
    </source>
</evidence>
<keyword evidence="5" id="KW-1185">Reference proteome</keyword>
<feature type="compositionally biased region" description="Polar residues" evidence="3">
    <location>
        <begin position="80"/>
        <end position="104"/>
    </location>
</feature>
<feature type="compositionally biased region" description="Basic and acidic residues" evidence="3">
    <location>
        <begin position="67"/>
        <end position="79"/>
    </location>
</feature>
<dbReference type="PANTHER" id="PTHR46363">
    <property type="entry name" value="DEOXYRIBONUCLEASE TATDN2-RELATED"/>
    <property type="match status" value="1"/>
</dbReference>
<dbReference type="FunFam" id="3.20.20.140:FF:000027">
    <property type="entry name" value="putative deoxyribonuclease TATDN2"/>
    <property type="match status" value="1"/>
</dbReference>
<dbReference type="GO" id="GO:0016788">
    <property type="term" value="F:hydrolase activity, acting on ester bonds"/>
    <property type="evidence" value="ECO:0007669"/>
    <property type="project" value="InterPro"/>
</dbReference>
<dbReference type="EMBL" id="JAACNH010000007">
    <property type="protein sequence ID" value="KAG8436052.1"/>
    <property type="molecule type" value="Genomic_DNA"/>
</dbReference>
<comment type="caution">
    <text evidence="4">The sequence shown here is derived from an EMBL/GenBank/DDBJ whole genome shotgun (WGS) entry which is preliminary data.</text>
</comment>
<feature type="compositionally biased region" description="Polar residues" evidence="3">
    <location>
        <begin position="321"/>
        <end position="337"/>
    </location>
</feature>
<sequence length="682" mass="78013">MDSSGNFSRKHRQTSPPEMYPNKYLKHSKTDAPRRYSASDDSERPKPSQVRRVTISPRNLTSPESQSLRREHSVRDRGRLSTSLNYSGSDYESTSILKVTSARSVTRRSEGNNNTDDCDKGPRRSQKDTPTSRTPRVQVPGILFMKAFRDIIKNPEKPKQLPTSTPPKRHCEKEECDGAINKPTLQRSIHNTSSTERLNSPETKCKSFSGKNDNEETYKDLLDCCNSARDCETEAEAVVHKKTSRLVFIDDSDEDELEDALERDPSVGSDFSDIDDVVSLAKFSQENLAAPSSPTRDTSKVSSGCVMYSQHRKPMCNYAETTDSSSIYRPDTKQNPLNKDESKFRRNSLPPINTVESTVFRVTRDNDCTSGKRRERSGSFDDPWIIDNTVKVQKRKSEPCYLRESAKHHRFLDNGFIDTHCHLDMLFSKLSFSGSFRDFRRKYYATFPREFQGCIADFCDPGTLYDRQWEDLLREDMVWGAFGCHPHFAQYYTDKKQEEMMRALRHQKAVAFGEIGLDYSHKCSTKIPVQHEVFEKQLKLAVSMGKPLVIHCRDADDDLFDIMKKFVPSDYKIHRHCFTGSYNVIEPFLKEFPNMAVGFTALLTYPSALEARDTVKNIPLERVIVETDAPYFLPKQVPKSLCKFSHPGLAVHVVQEIAKIKNLPTKSVLTAVMQNTTKLYRL</sequence>
<dbReference type="OrthoDB" id="413993at2759"/>